<dbReference type="SMART" id="SM01057">
    <property type="entry name" value="Carb_anhydrase"/>
    <property type="match status" value="1"/>
</dbReference>
<dbReference type="Proteomes" id="UP000285301">
    <property type="component" value="Unassembled WGS sequence"/>
</dbReference>
<keyword evidence="3" id="KW-0479">Metal-binding</keyword>
<dbReference type="EMBL" id="NCKU01006284">
    <property type="protein sequence ID" value="RWS03668.1"/>
    <property type="molecule type" value="Genomic_DNA"/>
</dbReference>
<reference evidence="9" key="2">
    <citation type="submission" date="2018-11" db="EMBL/GenBank/DDBJ databases">
        <title>Trombidioid mite genomics.</title>
        <authorList>
            <person name="Dong X."/>
        </authorList>
    </citation>
    <scope>NUCLEOTIDE SEQUENCE</scope>
    <source>
        <strain evidence="9">UoL-WK</strain>
    </source>
</reference>
<keyword evidence="4" id="KW-0862">Zinc</keyword>
<keyword evidence="5" id="KW-0456">Lyase</keyword>
<dbReference type="PANTHER" id="PTHR18952">
    <property type="entry name" value="CARBONIC ANHYDRASE"/>
    <property type="match status" value="1"/>
</dbReference>
<evidence type="ECO:0000256" key="5">
    <source>
        <dbReference type="ARBA" id="ARBA00023239"/>
    </source>
</evidence>
<evidence type="ECO:0000256" key="1">
    <source>
        <dbReference type="ARBA" id="ARBA00010718"/>
    </source>
</evidence>
<dbReference type="Pfam" id="PF00194">
    <property type="entry name" value="Carb_anhydrase"/>
    <property type="match status" value="1"/>
</dbReference>
<evidence type="ECO:0000313" key="8">
    <source>
        <dbReference type="EMBL" id="RWS03668.1"/>
    </source>
</evidence>
<evidence type="ECO:0000256" key="3">
    <source>
        <dbReference type="ARBA" id="ARBA00022723"/>
    </source>
</evidence>
<evidence type="ECO:0000313" key="10">
    <source>
        <dbReference type="Proteomes" id="UP000285301"/>
    </source>
</evidence>
<accession>A0A443QW08</accession>
<evidence type="ECO:0000313" key="9">
    <source>
        <dbReference type="EMBL" id="RWS07181.1"/>
    </source>
</evidence>
<dbReference type="InterPro" id="IPR001148">
    <property type="entry name" value="CA_dom"/>
</dbReference>
<dbReference type="AlphaFoldDB" id="A0A443QW08"/>
<dbReference type="PANTHER" id="PTHR18952:SF265">
    <property type="entry name" value="CARBONIC ANHYDRASE"/>
    <property type="match status" value="1"/>
</dbReference>
<gene>
    <name evidence="9" type="ORF">B4U79_08613</name>
    <name evidence="8" type="ORF">B4U79_18411</name>
</gene>
<reference evidence="9 10" key="1">
    <citation type="journal article" date="2018" name="Gigascience">
        <title>Genomes of trombidid mites reveal novel predicted allergens and laterally-transferred genes associated with secondary metabolism.</title>
        <authorList>
            <person name="Dong X."/>
            <person name="Chaisiri K."/>
            <person name="Xia D."/>
            <person name="Armstrong S.D."/>
            <person name="Fang Y."/>
            <person name="Donnelly M.J."/>
            <person name="Kadowaki T."/>
            <person name="McGarry J.W."/>
            <person name="Darby A.C."/>
            <person name="Makepeace B.L."/>
        </authorList>
    </citation>
    <scope>NUCLEOTIDE SEQUENCE [LARGE SCALE GENOMIC DNA]</scope>
    <source>
        <strain evidence="9">UoL-WK</strain>
    </source>
</reference>
<dbReference type="InterPro" id="IPR023561">
    <property type="entry name" value="Carbonic_anhydrase_a-class"/>
</dbReference>
<name>A0A443QW08_9ACAR</name>
<organism evidence="9 10">
    <name type="scientific">Dinothrombium tinctorium</name>
    <dbReference type="NCBI Taxonomy" id="1965070"/>
    <lineage>
        <taxon>Eukaryota</taxon>
        <taxon>Metazoa</taxon>
        <taxon>Ecdysozoa</taxon>
        <taxon>Arthropoda</taxon>
        <taxon>Chelicerata</taxon>
        <taxon>Arachnida</taxon>
        <taxon>Acari</taxon>
        <taxon>Acariformes</taxon>
        <taxon>Trombidiformes</taxon>
        <taxon>Prostigmata</taxon>
        <taxon>Anystina</taxon>
        <taxon>Parasitengona</taxon>
        <taxon>Trombidioidea</taxon>
        <taxon>Trombidiidae</taxon>
        <taxon>Dinothrombium</taxon>
    </lineage>
</organism>
<comment type="caution">
    <text evidence="9">The sequence shown here is derived from an EMBL/GenBank/DDBJ whole genome shotgun (WGS) entry which is preliminary data.</text>
</comment>
<feature type="domain" description="Alpha-carbonic anhydrase" evidence="7">
    <location>
        <begin position="1"/>
        <end position="268"/>
    </location>
</feature>
<keyword evidence="10" id="KW-1185">Reference proteome</keyword>
<dbReference type="GO" id="GO:0004089">
    <property type="term" value="F:carbonate dehydratase activity"/>
    <property type="evidence" value="ECO:0007669"/>
    <property type="project" value="UniProtKB-EC"/>
</dbReference>
<evidence type="ECO:0000256" key="2">
    <source>
        <dbReference type="ARBA" id="ARBA00012925"/>
    </source>
</evidence>
<evidence type="ECO:0000256" key="6">
    <source>
        <dbReference type="ARBA" id="ARBA00048348"/>
    </source>
</evidence>
<sequence length="278" mass="31449">MCSKGKRQSPINIPTNGSNIEIIEKALLTFCQNYFVPEANAMLINNGHTVQITLNKTTRCITLNASIFKQPIKYVLHHLHFHWGRKVYSGCEHRINDKTCDLEAHFVHYNAKYSSFEQAAAQPDGLMVIGVLFRVDKKADEKNGLPAISKRLKNVIEPNKSFKFEKPLDFAKLLRVIPMAKNVAGKMSQVAEANVPGPDFVIFNGSLTTPPCSENVIFVIFIHRLPISVSQKEPFLELKKMKDGKIVPMGDNNRATQPLGDRKIYVAKSYDFDFDKRK</sequence>
<dbReference type="InterPro" id="IPR036398">
    <property type="entry name" value="CA_dom_sf"/>
</dbReference>
<proteinExistence type="inferred from homology"/>
<comment type="similarity">
    <text evidence="1">Belongs to the alpha-carbonic anhydrase family.</text>
</comment>
<dbReference type="CDD" id="cd00326">
    <property type="entry name" value="alpha_CA"/>
    <property type="match status" value="1"/>
</dbReference>
<dbReference type="SUPFAM" id="SSF51069">
    <property type="entry name" value="Carbonic anhydrase"/>
    <property type="match status" value="1"/>
</dbReference>
<dbReference type="EC" id="4.2.1.1" evidence="2"/>
<dbReference type="PROSITE" id="PS51144">
    <property type="entry name" value="ALPHA_CA_2"/>
    <property type="match status" value="1"/>
</dbReference>
<comment type="catalytic activity">
    <reaction evidence="6">
        <text>hydrogencarbonate + H(+) = CO2 + H2O</text>
        <dbReference type="Rhea" id="RHEA:10748"/>
        <dbReference type="ChEBI" id="CHEBI:15377"/>
        <dbReference type="ChEBI" id="CHEBI:15378"/>
        <dbReference type="ChEBI" id="CHEBI:16526"/>
        <dbReference type="ChEBI" id="CHEBI:17544"/>
        <dbReference type="EC" id="4.2.1.1"/>
    </reaction>
</comment>
<evidence type="ECO:0000256" key="4">
    <source>
        <dbReference type="ARBA" id="ARBA00022833"/>
    </source>
</evidence>
<dbReference type="GO" id="GO:0008270">
    <property type="term" value="F:zinc ion binding"/>
    <property type="evidence" value="ECO:0007669"/>
    <property type="project" value="InterPro"/>
</dbReference>
<protein>
    <recommendedName>
        <fullName evidence="2">carbonic anhydrase</fullName>
        <ecNumber evidence="2">4.2.1.1</ecNumber>
    </recommendedName>
</protein>
<dbReference type="STRING" id="1965070.A0A443QW08"/>
<dbReference type="OrthoDB" id="429145at2759"/>
<evidence type="ECO:0000259" key="7">
    <source>
        <dbReference type="PROSITE" id="PS51144"/>
    </source>
</evidence>
<dbReference type="EMBL" id="NCKU01003618">
    <property type="protein sequence ID" value="RWS07181.1"/>
    <property type="molecule type" value="Genomic_DNA"/>
</dbReference>
<dbReference type="Gene3D" id="3.10.200.10">
    <property type="entry name" value="Alpha carbonic anhydrase"/>
    <property type="match status" value="1"/>
</dbReference>